<evidence type="ECO:0000256" key="1">
    <source>
        <dbReference type="SAM" id="Phobius"/>
    </source>
</evidence>
<name>A0A380K9S2_9STRE</name>
<dbReference type="Proteomes" id="UP000254924">
    <property type="component" value="Unassembled WGS sequence"/>
</dbReference>
<dbReference type="InterPro" id="IPR017946">
    <property type="entry name" value="PLC-like_Pdiesterase_TIM-brl"/>
</dbReference>
<dbReference type="SUPFAM" id="SSF51695">
    <property type="entry name" value="PLC-like phosphodiesterases"/>
    <property type="match status" value="1"/>
</dbReference>
<keyword evidence="1" id="KW-1133">Transmembrane helix</keyword>
<accession>A0A380K9S2</accession>
<dbReference type="PROSITE" id="PS51704">
    <property type="entry name" value="GP_PDE"/>
    <property type="match status" value="1"/>
</dbReference>
<protein>
    <submittedName>
        <fullName evidence="3">Glycerophosphoryl diester phosphodiesterase</fullName>
        <ecNumber evidence="3">3.1.4.46</ecNumber>
    </submittedName>
</protein>
<evidence type="ECO:0000313" key="3">
    <source>
        <dbReference type="EMBL" id="SUN61805.1"/>
    </source>
</evidence>
<dbReference type="InterPro" id="IPR018476">
    <property type="entry name" value="GlyceroP-diester-Pdiesterase_M"/>
</dbReference>
<dbReference type="Pfam" id="PF10110">
    <property type="entry name" value="GPDPase_memb"/>
    <property type="match status" value="1"/>
</dbReference>
<feature type="transmembrane region" description="Helical" evidence="1">
    <location>
        <begin position="206"/>
        <end position="228"/>
    </location>
</feature>
<dbReference type="CDD" id="cd08579">
    <property type="entry name" value="GDPD_memb_like"/>
    <property type="match status" value="1"/>
</dbReference>
<feature type="transmembrane region" description="Helical" evidence="1">
    <location>
        <begin position="116"/>
        <end position="141"/>
    </location>
</feature>
<evidence type="ECO:0000313" key="4">
    <source>
        <dbReference type="Proteomes" id="UP000254924"/>
    </source>
</evidence>
<dbReference type="OrthoDB" id="384721at2"/>
<dbReference type="PANTHER" id="PTHR46211">
    <property type="entry name" value="GLYCEROPHOSPHORYL DIESTER PHOSPHODIESTERASE"/>
    <property type="match status" value="1"/>
</dbReference>
<keyword evidence="1" id="KW-0472">Membrane</keyword>
<proteinExistence type="predicted"/>
<dbReference type="EC" id="3.1.4.46" evidence="3"/>
<organism evidence="3 4">
    <name type="scientific">Streptococcus hyointestinalis</name>
    <dbReference type="NCBI Taxonomy" id="1337"/>
    <lineage>
        <taxon>Bacteria</taxon>
        <taxon>Bacillati</taxon>
        <taxon>Bacillota</taxon>
        <taxon>Bacilli</taxon>
        <taxon>Lactobacillales</taxon>
        <taxon>Streptococcaceae</taxon>
        <taxon>Streptococcus</taxon>
    </lineage>
</organism>
<keyword evidence="3" id="KW-0378">Hydrolase</keyword>
<dbReference type="EMBL" id="UHFN01000007">
    <property type="protein sequence ID" value="SUN61805.1"/>
    <property type="molecule type" value="Genomic_DNA"/>
</dbReference>
<dbReference type="PANTHER" id="PTHR46211:SF8">
    <property type="entry name" value="PHOSPHODIESTERASE"/>
    <property type="match status" value="1"/>
</dbReference>
<dbReference type="Gene3D" id="3.20.20.190">
    <property type="entry name" value="Phosphatidylinositol (PI) phosphodiesterase"/>
    <property type="match status" value="1"/>
</dbReference>
<dbReference type="Pfam" id="PF03009">
    <property type="entry name" value="GDPD"/>
    <property type="match status" value="1"/>
</dbReference>
<feature type="transmembrane region" description="Helical" evidence="1">
    <location>
        <begin position="20"/>
        <end position="46"/>
    </location>
</feature>
<dbReference type="GO" id="GO:0006629">
    <property type="term" value="P:lipid metabolic process"/>
    <property type="evidence" value="ECO:0007669"/>
    <property type="project" value="InterPro"/>
</dbReference>
<keyword evidence="1" id="KW-0812">Transmembrane</keyword>
<evidence type="ECO:0000259" key="2">
    <source>
        <dbReference type="PROSITE" id="PS51704"/>
    </source>
</evidence>
<keyword evidence="4" id="KW-1185">Reference proteome</keyword>
<gene>
    <name evidence="3" type="primary">glpQ</name>
    <name evidence="3" type="ORF">NCTC12224_01596</name>
</gene>
<feature type="transmembrane region" description="Helical" evidence="1">
    <location>
        <begin position="254"/>
        <end position="273"/>
    </location>
</feature>
<feature type="transmembrane region" description="Helical" evidence="1">
    <location>
        <begin position="169"/>
        <end position="194"/>
    </location>
</feature>
<feature type="domain" description="GP-PDE" evidence="2">
    <location>
        <begin position="284"/>
        <end position="512"/>
    </location>
</feature>
<sequence>MTGLAKETILTVIKDPIALFFLILFLVLVAFFLIGEFAVLTLAVTDQWHRDSLKILLKKFPQKVKQLLSWQFIIVFFYLCLMIPLGNLGFNSLLLSHLKIPDFIGEELAKTQTGSLLYGGLMVVIAYLNIRLITFLPILGLTDSSPLKAFQISWRESTFKKLLKRTVRLIILTTLSFVITIILVIGITIIFANLDSKNDNLPLATLFYSLIAFLYTLFLLSTKFFFIIEATRQLDLPKELQTRTHAKMSTKGRFALVSFILFFGVLWVASNALDIYLVKKNPDEIVIAHRGNVKAGVENSIEAMQAAKKAGAAYSEMDVVMTKDKRFVVIHDNNLKRLSGVDNTVSNMTLKELQKLTLHQGKFTSHIASLEEFLAAAKAVKQPILIELKPYGHEPKDYVECFLKVLKEQNATKDNKVMSLDLDVIQKVEKLAPEISTGYVIPIHMGPLPNYAVDFYAVEEFSYNTLFALTAEQQKKDVYVWTINDETLMDKMLIGPANGIITDELGIFKEASQDMKADTSYLQRALRLFNSRQ</sequence>
<dbReference type="GO" id="GO:0008889">
    <property type="term" value="F:glycerophosphodiester phosphodiesterase activity"/>
    <property type="evidence" value="ECO:0007669"/>
    <property type="project" value="UniProtKB-EC"/>
</dbReference>
<dbReference type="AlphaFoldDB" id="A0A380K9S2"/>
<feature type="transmembrane region" description="Helical" evidence="1">
    <location>
        <begin position="67"/>
        <end position="86"/>
    </location>
</feature>
<reference evidence="3 4" key="1">
    <citation type="submission" date="2018-06" db="EMBL/GenBank/DDBJ databases">
        <authorList>
            <consortium name="Pathogen Informatics"/>
            <person name="Doyle S."/>
        </authorList>
    </citation>
    <scope>NUCLEOTIDE SEQUENCE [LARGE SCALE GENOMIC DNA]</scope>
    <source>
        <strain evidence="3 4">NCTC12224</strain>
    </source>
</reference>
<dbReference type="InterPro" id="IPR030395">
    <property type="entry name" value="GP_PDE_dom"/>
</dbReference>